<sequence>MPSEIPYSTAQNGFVLEQPISLREGPYYQFNMYANLFGEPDSNGDYPYCEMDVYAVTEESSRFVTYGYVWSSDGSATGWDLIMGQWQSTTTEATLRLSITCSQASTSTLQISSVSFLGPEVVCTSQCAAATTTLTGELVQDGDFSDDKSTVWRDMSRSTNLDLVDDDAPGGGQCLSQARTITSTNSTRRLPMHKLGKRTWHRLLGGLRQMTLTPMWPSLAVSTTGCLMMPRDSCWISFMTKSRFHPLIVVG</sequence>
<keyword evidence="2" id="KW-1185">Reference proteome</keyword>
<evidence type="ECO:0000313" key="1">
    <source>
        <dbReference type="EMBL" id="RAH39900.1"/>
    </source>
</evidence>
<proteinExistence type="predicted"/>
<organism evidence="1 2">
    <name type="scientific">Aspergillus brunneoviolaceus CBS 621.78</name>
    <dbReference type="NCBI Taxonomy" id="1450534"/>
    <lineage>
        <taxon>Eukaryota</taxon>
        <taxon>Fungi</taxon>
        <taxon>Dikarya</taxon>
        <taxon>Ascomycota</taxon>
        <taxon>Pezizomycotina</taxon>
        <taxon>Eurotiomycetes</taxon>
        <taxon>Eurotiomycetidae</taxon>
        <taxon>Eurotiales</taxon>
        <taxon>Aspergillaceae</taxon>
        <taxon>Aspergillus</taxon>
        <taxon>Aspergillus subgen. Circumdati</taxon>
    </lineage>
</organism>
<accession>A0ACD1FSL5</accession>
<evidence type="ECO:0000313" key="2">
    <source>
        <dbReference type="Proteomes" id="UP000249057"/>
    </source>
</evidence>
<gene>
    <name evidence="1" type="ORF">BO95DRAFT_34959</name>
</gene>
<reference evidence="1" key="1">
    <citation type="submission" date="2018-02" db="EMBL/GenBank/DDBJ databases">
        <title>The genomes of Aspergillus section Nigri reveals drivers in fungal speciation.</title>
        <authorList>
            <consortium name="DOE Joint Genome Institute"/>
            <person name="Vesth T.C."/>
            <person name="Nybo J."/>
            <person name="Theobald S."/>
            <person name="Brandl J."/>
            <person name="Frisvad J.C."/>
            <person name="Nielsen K.F."/>
            <person name="Lyhne E.K."/>
            <person name="Kogle M.E."/>
            <person name="Kuo A."/>
            <person name="Riley R."/>
            <person name="Clum A."/>
            <person name="Nolan M."/>
            <person name="Lipzen A."/>
            <person name="Salamov A."/>
            <person name="Henrissat B."/>
            <person name="Wiebenga A."/>
            <person name="De vries R.P."/>
            <person name="Grigoriev I.V."/>
            <person name="Mortensen U.H."/>
            <person name="Andersen M.R."/>
            <person name="Baker S.E."/>
        </authorList>
    </citation>
    <scope>NUCLEOTIDE SEQUENCE</scope>
    <source>
        <strain evidence="1">CBS 621.78</strain>
    </source>
</reference>
<name>A0ACD1FSL5_9EURO</name>
<protein>
    <submittedName>
        <fullName evidence="1">Uncharacterized protein</fullName>
    </submittedName>
</protein>
<dbReference type="Proteomes" id="UP000249057">
    <property type="component" value="Unassembled WGS sequence"/>
</dbReference>
<dbReference type="EMBL" id="KZ825426">
    <property type="protein sequence ID" value="RAH39900.1"/>
    <property type="molecule type" value="Genomic_DNA"/>
</dbReference>